<dbReference type="AlphaFoldDB" id="A0A8S9T9M6"/>
<protein>
    <submittedName>
        <fullName evidence="1">Uncharacterized protein</fullName>
    </submittedName>
</protein>
<gene>
    <name evidence="1" type="ORF">DA73_0400030095</name>
</gene>
<dbReference type="OrthoDB" id="570067at2"/>
<organism evidence="1 2">
    <name type="scientific">Tolypothrix bouteillei VB521301</name>
    <dbReference type="NCBI Taxonomy" id="1479485"/>
    <lineage>
        <taxon>Bacteria</taxon>
        <taxon>Bacillati</taxon>
        <taxon>Cyanobacteriota</taxon>
        <taxon>Cyanophyceae</taxon>
        <taxon>Nostocales</taxon>
        <taxon>Tolypothrichaceae</taxon>
        <taxon>Tolypothrix</taxon>
    </lineage>
</organism>
<comment type="caution">
    <text evidence="1">The sequence shown here is derived from an EMBL/GenBank/DDBJ whole genome shotgun (WGS) entry which is preliminary data.</text>
</comment>
<keyword evidence="2" id="KW-1185">Reference proteome</keyword>
<name>A0A8S9T9M6_9CYAN</name>
<dbReference type="RefSeq" id="WP_153021437.1">
    <property type="nucleotide sequence ID" value="NZ_JHEG04000001.1"/>
</dbReference>
<proteinExistence type="predicted"/>
<dbReference type="Proteomes" id="UP000029738">
    <property type="component" value="Unassembled WGS sequence"/>
</dbReference>
<evidence type="ECO:0000313" key="2">
    <source>
        <dbReference type="Proteomes" id="UP000029738"/>
    </source>
</evidence>
<reference evidence="1" key="1">
    <citation type="journal article" date="2015" name="Genome Announc.">
        <title>Draft Genome Sequence of Tolypothrix boutellei Strain VB521301.</title>
        <authorList>
            <person name="Chandrababunaidu M.M."/>
            <person name="Singh D."/>
            <person name="Sen D."/>
            <person name="Bhan S."/>
            <person name="Das S."/>
            <person name="Gupta A."/>
            <person name="Adhikary S.P."/>
            <person name="Tripathy S."/>
        </authorList>
    </citation>
    <scope>NUCLEOTIDE SEQUENCE</scope>
    <source>
        <strain evidence="1">VB521301</strain>
    </source>
</reference>
<reference evidence="1" key="2">
    <citation type="submission" date="2019-11" db="EMBL/GenBank/DDBJ databases">
        <title>Improved Assembly of Tolypothrix boutellei genome.</title>
        <authorList>
            <person name="Sarangi A.N."/>
            <person name="Mukherjee M."/>
            <person name="Ghosh S."/>
            <person name="Singh D."/>
            <person name="Das A."/>
            <person name="Kant S."/>
            <person name="Prusty A."/>
            <person name="Tripathy S."/>
        </authorList>
    </citation>
    <scope>NUCLEOTIDE SEQUENCE</scope>
    <source>
        <strain evidence="1">VB521301</strain>
    </source>
</reference>
<dbReference type="EMBL" id="JHEG04000001">
    <property type="protein sequence ID" value="KAF3889261.1"/>
    <property type="molecule type" value="Genomic_DNA"/>
</dbReference>
<sequence length="50" mass="5806">MQTILQFQDADGVRYFDTAGFPGRTVGLNENNLHEIESFENKKRLLKNYS</sequence>
<accession>A0A8S9T9M6</accession>
<evidence type="ECO:0000313" key="1">
    <source>
        <dbReference type="EMBL" id="KAF3889261.1"/>
    </source>
</evidence>